<accession>A0A7J3Y087</accession>
<comment type="subcellular location">
    <subcellularLocation>
        <location evidence="1">Cytoplasm</location>
    </subcellularLocation>
</comment>
<keyword evidence="1" id="KW-0808">Transferase</keyword>
<dbReference type="InterPro" id="IPR031555">
    <property type="entry name" value="RNA_pol_Rpo8"/>
</dbReference>
<dbReference type="GO" id="GO:0003899">
    <property type="term" value="F:DNA-directed RNA polymerase activity"/>
    <property type="evidence" value="ECO:0007669"/>
    <property type="project" value="UniProtKB-UniRule"/>
</dbReference>
<reference evidence="2" key="1">
    <citation type="journal article" date="2020" name="mSystems">
        <title>Genome- and Community-Level Interaction Insights into Carbon Utilization and Element Cycling Functions of Hydrothermarchaeota in Hydrothermal Sediment.</title>
        <authorList>
            <person name="Zhou Z."/>
            <person name="Liu Y."/>
            <person name="Xu W."/>
            <person name="Pan J."/>
            <person name="Luo Z.H."/>
            <person name="Li M."/>
        </authorList>
    </citation>
    <scope>NUCLEOTIDE SEQUENCE [LARGE SCALE GENOMIC DNA]</scope>
    <source>
        <strain evidence="2">SpSt-110</strain>
    </source>
</reference>
<evidence type="ECO:0000313" key="2">
    <source>
        <dbReference type="EMBL" id="HHP68336.1"/>
    </source>
</evidence>
<dbReference type="GO" id="GO:0006351">
    <property type="term" value="P:DNA-templated transcription"/>
    <property type="evidence" value="ECO:0007669"/>
    <property type="project" value="UniProtKB-UniRule"/>
</dbReference>
<dbReference type="Gene3D" id="2.40.50.140">
    <property type="entry name" value="Nucleic acid-binding proteins"/>
    <property type="match status" value="1"/>
</dbReference>
<dbReference type="EMBL" id="DRYK01000078">
    <property type="protein sequence ID" value="HHP68336.1"/>
    <property type="molecule type" value="Genomic_DNA"/>
</dbReference>
<comment type="subunit">
    <text evidence="1">Part of the RNA polymerase complex.</text>
</comment>
<dbReference type="HAMAP" id="MF_00866">
    <property type="entry name" value="RNApol_arch_Rpo8"/>
    <property type="match status" value="1"/>
</dbReference>
<keyword evidence="1" id="KW-0240">DNA-directed RNA polymerase</keyword>
<comment type="caution">
    <text evidence="2">The sequence shown here is derived from an EMBL/GenBank/DDBJ whole genome shotgun (WGS) entry which is preliminary data.</text>
</comment>
<dbReference type="Pfam" id="PF16992">
    <property type="entry name" value="RNA_pol_RpbG"/>
    <property type="match status" value="1"/>
</dbReference>
<dbReference type="GO" id="GO:0000428">
    <property type="term" value="C:DNA-directed RNA polymerase complex"/>
    <property type="evidence" value="ECO:0007669"/>
    <property type="project" value="UniProtKB-KW"/>
</dbReference>
<keyword evidence="1" id="KW-0804">Transcription</keyword>
<gene>
    <name evidence="1" type="primary">rpo8</name>
    <name evidence="1" type="synonym">rpoG</name>
    <name evidence="2" type="ORF">ENM60_06125</name>
</gene>
<comment type="catalytic activity">
    <reaction evidence="1">
        <text>RNA(n) + a ribonucleoside 5'-triphosphate = RNA(n+1) + diphosphate</text>
        <dbReference type="Rhea" id="RHEA:21248"/>
        <dbReference type="Rhea" id="RHEA-COMP:14527"/>
        <dbReference type="Rhea" id="RHEA-COMP:17342"/>
        <dbReference type="ChEBI" id="CHEBI:33019"/>
        <dbReference type="ChEBI" id="CHEBI:61557"/>
        <dbReference type="ChEBI" id="CHEBI:140395"/>
        <dbReference type="EC" id="2.7.7.6"/>
    </reaction>
</comment>
<keyword evidence="1" id="KW-0963">Cytoplasm</keyword>
<name>A0A7J3Y087_9CREN</name>
<evidence type="ECO:0000256" key="1">
    <source>
        <dbReference type="HAMAP-Rule" id="MF_00866"/>
    </source>
</evidence>
<sequence length="116" mass="12981">MIQKYDCQVGEVERLRYPGVYRVRLQCGDVSIDIELHEKVMPDLRKGSNVVIAVTKSKEECLQHYFCGKGSVVSNRSIGETYRTVISIGGFLLVLKTKQQLGFKPLDEVYVGASPA</sequence>
<dbReference type="InterPro" id="IPR012340">
    <property type="entry name" value="NA-bd_OB-fold"/>
</dbReference>
<organism evidence="2">
    <name type="scientific">Thermogladius calderae</name>
    <dbReference type="NCBI Taxonomy" id="1200300"/>
    <lineage>
        <taxon>Archaea</taxon>
        <taxon>Thermoproteota</taxon>
        <taxon>Thermoprotei</taxon>
        <taxon>Desulfurococcales</taxon>
        <taxon>Desulfurococcaceae</taxon>
        <taxon>Thermogladius</taxon>
    </lineage>
</organism>
<comment type="similarity">
    <text evidence="1">Belongs to the archaeal Rpo8 RNA polymerase subunit family.</text>
</comment>
<proteinExistence type="inferred from homology"/>
<protein>
    <recommendedName>
        <fullName evidence="1">DNA-directed RNA polymerase subunit Rpo8</fullName>
        <ecNumber evidence="1">2.7.7.6</ecNumber>
    </recommendedName>
    <alternativeName>
        <fullName evidence="1">DNA-directed RNA polymerase, subunit G</fullName>
    </alternativeName>
</protein>
<keyword evidence="1" id="KW-0548">Nucleotidyltransferase</keyword>
<dbReference type="EC" id="2.7.7.6" evidence="1"/>
<dbReference type="GO" id="GO:0005737">
    <property type="term" value="C:cytoplasm"/>
    <property type="evidence" value="ECO:0007669"/>
    <property type="project" value="UniProtKB-SubCell"/>
</dbReference>
<comment type="function">
    <text evidence="1">DNA-dependent RNA polymerase (RNAP) catalyzes the transcription of DNA into RNA using the four ribonucleoside triphosphates as substrates.</text>
</comment>
<dbReference type="AlphaFoldDB" id="A0A7J3Y087"/>